<sequence length="526" mass="58413">MGEGCISDVLALAREKHWLRSNTKIAELLSQALASSRFVARAEAGYEGDSDEDLSGEEEEDPELMSLTEDAGGIRDLAITDWARNRVLDGHWVAPADQWYDNSVPGQPDVVSAQHPCPWHGATYSGALEEGESAGDGEELEHPRPRTYNAACPPTFALCEVVYRAYQRVMREILLPAMTNIVRRILMESQADGVDPTLRASKMTLEEVVKELRVHATWSKGVDWIERRVIREREERQRRQRSVDEESLSSSRSGGSHETSPVLSTTTLQTTPSPPPSSVKDDDPESSPVAVSSPTIPVSEAAALQTHELIRPVPYVPVTVAHLPQYSIDCIRTIWREACAPLYQCRCSICERAMLAANTNSPNANQRPSNLVPVEEQTNKRRNSDVQGEAKQLVIKIEEASLLALRQEAEEEEEEEDLDADADLDDDDIESELDDGTFPWQGEKVSTPRTPKRTLEEIVEPVDNALEGDQEDVEREGTPPKRARLADAESEPKQLVTPSPIRMRKRSSEELEDSAIAAQSGKRVKA</sequence>
<dbReference type="EMBL" id="JH930474">
    <property type="protein sequence ID" value="EKM53558.1"/>
    <property type="molecule type" value="Genomic_DNA"/>
</dbReference>
<feature type="compositionally biased region" description="Basic and acidic residues" evidence="1">
    <location>
        <begin position="475"/>
        <end position="492"/>
    </location>
</feature>
<accession>K5VQ02</accession>
<dbReference type="Proteomes" id="UP000008370">
    <property type="component" value="Unassembled WGS sequence"/>
</dbReference>
<evidence type="ECO:0000313" key="2">
    <source>
        <dbReference type="EMBL" id="EKM53558.1"/>
    </source>
</evidence>
<dbReference type="KEGG" id="pco:PHACADRAFT_259980"/>
<keyword evidence="3" id="KW-1185">Reference proteome</keyword>
<dbReference type="AlphaFoldDB" id="K5VQ02"/>
<feature type="region of interest" description="Disordered" evidence="1">
    <location>
        <begin position="44"/>
        <end position="69"/>
    </location>
</feature>
<protein>
    <submittedName>
        <fullName evidence="2">Uncharacterized protein</fullName>
    </submittedName>
</protein>
<feature type="compositionally biased region" description="Low complexity" evidence="1">
    <location>
        <begin position="248"/>
        <end position="271"/>
    </location>
</feature>
<feature type="region of interest" description="Disordered" evidence="1">
    <location>
        <begin position="406"/>
        <end position="526"/>
    </location>
</feature>
<feature type="region of interest" description="Disordered" evidence="1">
    <location>
        <begin position="234"/>
        <end position="294"/>
    </location>
</feature>
<name>K5VQ02_PHACS</name>
<feature type="compositionally biased region" description="Acidic residues" evidence="1">
    <location>
        <begin position="46"/>
        <end position="63"/>
    </location>
</feature>
<evidence type="ECO:0000313" key="3">
    <source>
        <dbReference type="Proteomes" id="UP000008370"/>
    </source>
</evidence>
<evidence type="ECO:0000256" key="1">
    <source>
        <dbReference type="SAM" id="MobiDB-lite"/>
    </source>
</evidence>
<proteinExistence type="predicted"/>
<feature type="region of interest" description="Disordered" evidence="1">
    <location>
        <begin position="361"/>
        <end position="387"/>
    </location>
</feature>
<gene>
    <name evidence="2" type="ORF">PHACADRAFT_259980</name>
</gene>
<dbReference type="GeneID" id="18917585"/>
<dbReference type="RefSeq" id="XP_007398245.1">
    <property type="nucleotide sequence ID" value="XM_007398183.1"/>
</dbReference>
<dbReference type="HOGENOM" id="CLU_517871_0_0_1"/>
<reference evidence="2 3" key="1">
    <citation type="journal article" date="2012" name="BMC Genomics">
        <title>Comparative genomics of the white-rot fungi, Phanerochaete carnosa and P. chrysosporium, to elucidate the genetic basis of the distinct wood types they colonize.</title>
        <authorList>
            <person name="Suzuki H."/>
            <person name="MacDonald J."/>
            <person name="Syed K."/>
            <person name="Salamov A."/>
            <person name="Hori C."/>
            <person name="Aerts A."/>
            <person name="Henrissat B."/>
            <person name="Wiebenga A."/>
            <person name="vanKuyk P.A."/>
            <person name="Barry K."/>
            <person name="Lindquist E."/>
            <person name="LaButti K."/>
            <person name="Lapidus A."/>
            <person name="Lucas S."/>
            <person name="Coutinho P."/>
            <person name="Gong Y."/>
            <person name="Samejima M."/>
            <person name="Mahadevan R."/>
            <person name="Abou-Zaid M."/>
            <person name="de Vries R.P."/>
            <person name="Igarashi K."/>
            <person name="Yadav J.S."/>
            <person name="Grigoriev I.V."/>
            <person name="Master E.R."/>
        </authorList>
    </citation>
    <scope>NUCLEOTIDE SEQUENCE [LARGE SCALE GENOMIC DNA]</scope>
    <source>
        <strain evidence="2 3">HHB-10118-sp</strain>
    </source>
</reference>
<feature type="compositionally biased region" description="Acidic residues" evidence="1">
    <location>
        <begin position="409"/>
        <end position="435"/>
    </location>
</feature>
<organism evidence="2 3">
    <name type="scientific">Phanerochaete carnosa (strain HHB-10118-sp)</name>
    <name type="common">White-rot fungus</name>
    <name type="synonym">Peniophora carnosa</name>
    <dbReference type="NCBI Taxonomy" id="650164"/>
    <lineage>
        <taxon>Eukaryota</taxon>
        <taxon>Fungi</taxon>
        <taxon>Dikarya</taxon>
        <taxon>Basidiomycota</taxon>
        <taxon>Agaricomycotina</taxon>
        <taxon>Agaricomycetes</taxon>
        <taxon>Polyporales</taxon>
        <taxon>Phanerochaetaceae</taxon>
        <taxon>Phanerochaete</taxon>
    </lineage>
</organism>
<feature type="compositionally biased region" description="Basic and acidic residues" evidence="1">
    <location>
        <begin position="234"/>
        <end position="244"/>
    </location>
</feature>
<dbReference type="OrthoDB" id="3158970at2759"/>
<dbReference type="InParanoid" id="K5VQ02"/>
<dbReference type="STRING" id="650164.K5VQ02"/>